<evidence type="ECO:0000313" key="4">
    <source>
        <dbReference type="Proteomes" id="UP001596015"/>
    </source>
</evidence>
<comment type="caution">
    <text evidence="3">The sequence shown here is derived from an EMBL/GenBank/DDBJ whole genome shotgun (WGS) entry which is preliminary data.</text>
</comment>
<dbReference type="GO" id="GO:0016787">
    <property type="term" value="F:hydrolase activity"/>
    <property type="evidence" value="ECO:0007669"/>
    <property type="project" value="UniProtKB-KW"/>
</dbReference>
<dbReference type="InterPro" id="IPR050563">
    <property type="entry name" value="4-hydroxybenzoyl-CoA_TE"/>
</dbReference>
<accession>A0ABV8XER3</accession>
<dbReference type="RefSeq" id="WP_246940247.1">
    <property type="nucleotide sequence ID" value="NZ_JAKGAK010000003.1"/>
</dbReference>
<evidence type="ECO:0000256" key="1">
    <source>
        <dbReference type="ARBA" id="ARBA00005953"/>
    </source>
</evidence>
<dbReference type="CDD" id="cd00586">
    <property type="entry name" value="4HBT"/>
    <property type="match status" value="1"/>
</dbReference>
<organism evidence="3 4">
    <name type="scientific">Chromohalobacter beijerinckii</name>
    <dbReference type="NCBI Taxonomy" id="86179"/>
    <lineage>
        <taxon>Bacteria</taxon>
        <taxon>Pseudomonadati</taxon>
        <taxon>Pseudomonadota</taxon>
        <taxon>Gammaproteobacteria</taxon>
        <taxon>Oceanospirillales</taxon>
        <taxon>Halomonadaceae</taxon>
        <taxon>Chromohalobacter</taxon>
    </lineage>
</organism>
<dbReference type="Pfam" id="PF13279">
    <property type="entry name" value="4HBT_2"/>
    <property type="match status" value="1"/>
</dbReference>
<keyword evidence="2 3" id="KW-0378">Hydrolase</keyword>
<gene>
    <name evidence="3" type="ORF">ACFO0E_12885</name>
</gene>
<dbReference type="InterPro" id="IPR029069">
    <property type="entry name" value="HotDog_dom_sf"/>
</dbReference>
<proteinExistence type="inferred from homology"/>
<reference evidence="4" key="1">
    <citation type="journal article" date="2019" name="Int. J. Syst. Evol. Microbiol.">
        <title>The Global Catalogue of Microorganisms (GCM) 10K type strain sequencing project: providing services to taxonomists for standard genome sequencing and annotation.</title>
        <authorList>
            <consortium name="The Broad Institute Genomics Platform"/>
            <consortium name="The Broad Institute Genome Sequencing Center for Infectious Disease"/>
            <person name="Wu L."/>
            <person name="Ma J."/>
        </authorList>
    </citation>
    <scope>NUCLEOTIDE SEQUENCE [LARGE SCALE GENOMIC DNA]</scope>
    <source>
        <strain evidence="4">CCUG 49679</strain>
    </source>
</reference>
<name>A0ABV8XER3_9GAMM</name>
<evidence type="ECO:0000313" key="3">
    <source>
        <dbReference type="EMBL" id="MFC4417293.1"/>
    </source>
</evidence>
<dbReference type="SUPFAM" id="SSF54637">
    <property type="entry name" value="Thioesterase/thiol ester dehydrase-isomerase"/>
    <property type="match status" value="1"/>
</dbReference>
<dbReference type="EMBL" id="JBHSEO010000057">
    <property type="protein sequence ID" value="MFC4417293.1"/>
    <property type="molecule type" value="Genomic_DNA"/>
</dbReference>
<dbReference type="Proteomes" id="UP001596015">
    <property type="component" value="Unassembled WGS sequence"/>
</dbReference>
<keyword evidence="4" id="KW-1185">Reference proteome</keyword>
<evidence type="ECO:0000256" key="2">
    <source>
        <dbReference type="ARBA" id="ARBA00022801"/>
    </source>
</evidence>
<comment type="similarity">
    <text evidence="1">Belongs to the 4-hydroxybenzoyl-CoA thioesterase family.</text>
</comment>
<protein>
    <submittedName>
        <fullName evidence="3">Acyl-CoA thioesterase</fullName>
        <ecNumber evidence="3">3.1.2.-</ecNumber>
    </submittedName>
</protein>
<sequence length="147" mass="17112">MIPDDRPLPHTEVELSVPFHDVDMMQVAWHGHYVRYLEIARCQLLDMIDYNYPQMQASGFAWPVIDLRLRYANPATFAQRLAIEARLTEWEHRLKINYTIRDAGTRQRLTRAWSIQVAVGLDDHDMCLASPPALVQRLVAWQQANEA</sequence>
<dbReference type="Gene3D" id="3.10.129.10">
    <property type="entry name" value="Hotdog Thioesterase"/>
    <property type="match status" value="1"/>
</dbReference>
<dbReference type="EC" id="3.1.2.-" evidence="3"/>
<dbReference type="PANTHER" id="PTHR31793">
    <property type="entry name" value="4-HYDROXYBENZOYL-COA THIOESTERASE FAMILY MEMBER"/>
    <property type="match status" value="1"/>
</dbReference>
<dbReference type="PANTHER" id="PTHR31793:SF27">
    <property type="entry name" value="NOVEL THIOESTERASE SUPERFAMILY DOMAIN AND SAPOSIN A-TYPE DOMAIN CONTAINING PROTEIN (0610012H03RIK)"/>
    <property type="match status" value="1"/>
</dbReference>